<keyword evidence="2" id="KW-1185">Reference proteome</keyword>
<comment type="caution">
    <text evidence="1">The sequence shown here is derived from an EMBL/GenBank/DDBJ whole genome shotgun (WGS) entry which is preliminary data.</text>
</comment>
<gene>
    <name evidence="1" type="ORF">FJT64_011759</name>
</gene>
<sequence length="289" mass="31182">MIMTPCHLNTPVSSPGGGCQGALPASDLGPAAGSPGPFTFSGDTCGCLQRSLSGARHPVHRWMEERLGQMLTAGWRRGCAATDTHQLTGPDGISVRLHGLQQLQVTRAWLAPDSVLYASARLDGGWAELTLTGDGSQMRAGPLRLRLSAASIRLRVAGRLQLRHAADGPRLRLQDLAFQLQLPQAPRVRPDGTREADQELAAALDELLAARFGRLAWVANRRLSCVLTHWARRYINQQLAALPPHDAMDLIRAALKGQPGGVCSGAQSLPAQVRRLAEQDYRAPTAYDF</sequence>
<proteinExistence type="predicted"/>
<dbReference type="AlphaFoldDB" id="A0A6A4VKZ1"/>
<name>A0A6A4VKZ1_AMPAM</name>
<dbReference type="Proteomes" id="UP000440578">
    <property type="component" value="Unassembled WGS sequence"/>
</dbReference>
<evidence type="ECO:0000313" key="1">
    <source>
        <dbReference type="EMBL" id="KAF0290041.1"/>
    </source>
</evidence>
<reference evidence="1 2" key="1">
    <citation type="submission" date="2019-07" db="EMBL/GenBank/DDBJ databases">
        <title>Draft genome assembly of a fouling barnacle, Amphibalanus amphitrite (Darwin, 1854): The first reference genome for Thecostraca.</title>
        <authorList>
            <person name="Kim W."/>
        </authorList>
    </citation>
    <scope>NUCLEOTIDE SEQUENCE [LARGE SCALE GENOMIC DNA]</scope>
    <source>
        <strain evidence="1">SNU_AA5</strain>
        <tissue evidence="1">Soma without cirri and trophi</tissue>
    </source>
</reference>
<protein>
    <submittedName>
        <fullName evidence="1">Uncharacterized protein</fullName>
    </submittedName>
</protein>
<evidence type="ECO:0000313" key="2">
    <source>
        <dbReference type="Proteomes" id="UP000440578"/>
    </source>
</evidence>
<accession>A0A6A4VKZ1</accession>
<dbReference type="EMBL" id="VIIS01001985">
    <property type="protein sequence ID" value="KAF0290041.1"/>
    <property type="molecule type" value="Genomic_DNA"/>
</dbReference>
<organism evidence="1 2">
    <name type="scientific">Amphibalanus amphitrite</name>
    <name type="common">Striped barnacle</name>
    <name type="synonym">Balanus amphitrite</name>
    <dbReference type="NCBI Taxonomy" id="1232801"/>
    <lineage>
        <taxon>Eukaryota</taxon>
        <taxon>Metazoa</taxon>
        <taxon>Ecdysozoa</taxon>
        <taxon>Arthropoda</taxon>
        <taxon>Crustacea</taxon>
        <taxon>Multicrustacea</taxon>
        <taxon>Cirripedia</taxon>
        <taxon>Thoracica</taxon>
        <taxon>Thoracicalcarea</taxon>
        <taxon>Balanomorpha</taxon>
        <taxon>Balanoidea</taxon>
        <taxon>Balanidae</taxon>
        <taxon>Amphibalaninae</taxon>
        <taxon>Amphibalanus</taxon>
    </lineage>
</organism>